<dbReference type="CDD" id="cd00565">
    <property type="entry name" value="Ubl_ThiS"/>
    <property type="match status" value="1"/>
</dbReference>
<feature type="compositionally biased region" description="Low complexity" evidence="1">
    <location>
        <begin position="16"/>
        <end position="25"/>
    </location>
</feature>
<sequence length="99" mass="9765">MTTDPTTTPPAPSPGPGTSSTPTATVNGSPVPVREGLTLRDMVSELTGRELTARGTSADGAPLGIAVAVDDAVVPRSLWATTPVTAGQGVEIVTAVQGG</sequence>
<accession>A0A4Y4D1D1</accession>
<dbReference type="InterPro" id="IPR010035">
    <property type="entry name" value="Thi_S"/>
</dbReference>
<comment type="caution">
    <text evidence="2">The sequence shown here is derived from an EMBL/GenBank/DDBJ whole genome shotgun (WGS) entry which is preliminary data.</text>
</comment>
<dbReference type="Pfam" id="PF02597">
    <property type="entry name" value="ThiS"/>
    <property type="match status" value="1"/>
</dbReference>
<dbReference type="RefSeq" id="WP_141269283.1">
    <property type="nucleotide sequence ID" value="NZ_BJNW01000008.1"/>
</dbReference>
<dbReference type="PANTHER" id="PTHR34472">
    <property type="entry name" value="SULFUR CARRIER PROTEIN THIS"/>
    <property type="match status" value="1"/>
</dbReference>
<dbReference type="InterPro" id="IPR003749">
    <property type="entry name" value="ThiS/MoaD-like"/>
</dbReference>
<evidence type="ECO:0000256" key="1">
    <source>
        <dbReference type="SAM" id="MobiDB-lite"/>
    </source>
</evidence>
<dbReference type="STRING" id="1272.GCA_900014985_00647"/>
<dbReference type="SUPFAM" id="SSF54285">
    <property type="entry name" value="MoaD/ThiS"/>
    <property type="match status" value="1"/>
</dbReference>
<gene>
    <name evidence="2" type="ORF">KVA01_11430</name>
</gene>
<dbReference type="InterPro" id="IPR012675">
    <property type="entry name" value="Beta-grasp_dom_sf"/>
</dbReference>
<reference evidence="2 3" key="1">
    <citation type="submission" date="2019-06" db="EMBL/GenBank/DDBJ databases">
        <title>Whole genome shotgun sequence of Kocuria varians NBRC 15358.</title>
        <authorList>
            <person name="Hosoyama A."/>
            <person name="Uohara A."/>
            <person name="Ohji S."/>
            <person name="Ichikawa N."/>
        </authorList>
    </citation>
    <scope>NUCLEOTIDE SEQUENCE [LARGE SCALE GENOMIC DNA]</scope>
    <source>
        <strain evidence="2 3">NBRC 15358</strain>
    </source>
</reference>
<dbReference type="InterPro" id="IPR016155">
    <property type="entry name" value="Mopterin_synth/thiamin_S_b"/>
</dbReference>
<name>A0A4Y4D1D1_KOCVA</name>
<protein>
    <recommendedName>
        <fullName evidence="4">Thiamine biosynthesis protein ThiS</fullName>
    </recommendedName>
</protein>
<dbReference type="PANTHER" id="PTHR34472:SF1">
    <property type="entry name" value="SULFUR CARRIER PROTEIN THIS"/>
    <property type="match status" value="1"/>
</dbReference>
<proteinExistence type="predicted"/>
<dbReference type="Gene3D" id="3.10.20.30">
    <property type="match status" value="1"/>
</dbReference>
<dbReference type="AlphaFoldDB" id="A0A4Y4D1D1"/>
<dbReference type="NCBIfam" id="TIGR01683">
    <property type="entry name" value="thiS"/>
    <property type="match status" value="1"/>
</dbReference>
<evidence type="ECO:0008006" key="4">
    <source>
        <dbReference type="Google" id="ProtNLM"/>
    </source>
</evidence>
<dbReference type="EMBL" id="BJNW01000008">
    <property type="protein sequence ID" value="GEC98988.1"/>
    <property type="molecule type" value="Genomic_DNA"/>
</dbReference>
<evidence type="ECO:0000313" key="2">
    <source>
        <dbReference type="EMBL" id="GEC98988.1"/>
    </source>
</evidence>
<keyword evidence="3" id="KW-1185">Reference proteome</keyword>
<dbReference type="OrthoDB" id="163636at2"/>
<dbReference type="Proteomes" id="UP000315730">
    <property type="component" value="Unassembled WGS sequence"/>
</dbReference>
<feature type="region of interest" description="Disordered" evidence="1">
    <location>
        <begin position="1"/>
        <end position="33"/>
    </location>
</feature>
<organism evidence="2 3">
    <name type="scientific">Kocuria varians</name>
    <name type="common">Micrococcus varians</name>
    <dbReference type="NCBI Taxonomy" id="1272"/>
    <lineage>
        <taxon>Bacteria</taxon>
        <taxon>Bacillati</taxon>
        <taxon>Actinomycetota</taxon>
        <taxon>Actinomycetes</taxon>
        <taxon>Micrococcales</taxon>
        <taxon>Micrococcaceae</taxon>
        <taxon>Kocuria</taxon>
    </lineage>
</organism>
<evidence type="ECO:0000313" key="3">
    <source>
        <dbReference type="Proteomes" id="UP000315730"/>
    </source>
</evidence>